<comment type="function">
    <text evidence="5">Putative FAD-dependent oxidoreductase.</text>
</comment>
<dbReference type="EMBL" id="CM026432">
    <property type="protein sequence ID" value="KAG0557625.1"/>
    <property type="molecule type" value="Genomic_DNA"/>
</dbReference>
<evidence type="ECO:0000259" key="6">
    <source>
        <dbReference type="Pfam" id="PF07992"/>
    </source>
</evidence>
<dbReference type="Pfam" id="PF07992">
    <property type="entry name" value="Pyr_redox_2"/>
    <property type="match status" value="1"/>
</dbReference>
<gene>
    <name evidence="7" type="ORF">KC19_11G144200</name>
</gene>
<dbReference type="PANTHER" id="PTHR43735:SF3">
    <property type="entry name" value="FERROPTOSIS SUPPRESSOR PROTEIN 1"/>
    <property type="match status" value="1"/>
</dbReference>
<dbReference type="Gene3D" id="3.50.50.100">
    <property type="match status" value="1"/>
</dbReference>
<proteinExistence type="inferred from homology"/>
<dbReference type="EMBL" id="CM026432">
    <property type="protein sequence ID" value="KAG0557623.1"/>
    <property type="molecule type" value="Genomic_DNA"/>
</dbReference>
<dbReference type="GO" id="GO:0005737">
    <property type="term" value="C:cytoplasm"/>
    <property type="evidence" value="ECO:0007669"/>
    <property type="project" value="TreeGrafter"/>
</dbReference>
<dbReference type="EMBL" id="CM026432">
    <property type="protein sequence ID" value="KAG0557622.1"/>
    <property type="molecule type" value="Genomic_DNA"/>
</dbReference>
<comment type="similarity">
    <text evidence="1">Belongs to the FAD-dependent oxidoreductase family.</text>
</comment>
<dbReference type="AlphaFoldDB" id="A0A8T0GKM1"/>
<accession>A0A8T0GKM1</accession>
<reference evidence="7 8" key="1">
    <citation type="submission" date="2020-06" db="EMBL/GenBank/DDBJ databases">
        <title>WGS assembly of Ceratodon purpureus strain R40.</title>
        <authorList>
            <person name="Carey S.B."/>
            <person name="Jenkins J."/>
            <person name="Shu S."/>
            <person name="Lovell J.T."/>
            <person name="Sreedasyam A."/>
            <person name="Maumus F."/>
            <person name="Tiley G.P."/>
            <person name="Fernandez-Pozo N."/>
            <person name="Barry K."/>
            <person name="Chen C."/>
            <person name="Wang M."/>
            <person name="Lipzen A."/>
            <person name="Daum C."/>
            <person name="Saski C.A."/>
            <person name="Payton A.C."/>
            <person name="Mcbreen J.C."/>
            <person name="Conrad R.E."/>
            <person name="Kollar L.M."/>
            <person name="Olsson S."/>
            <person name="Huttunen S."/>
            <person name="Landis J.B."/>
            <person name="Wickett N.J."/>
            <person name="Johnson M.G."/>
            <person name="Rensing S.A."/>
            <person name="Grimwood J."/>
            <person name="Schmutz J."/>
            <person name="Mcdaniel S.F."/>
        </authorList>
    </citation>
    <scope>NUCLEOTIDE SEQUENCE [LARGE SCALE GENOMIC DNA]</scope>
    <source>
        <strain evidence="7 8">R40</strain>
    </source>
</reference>
<keyword evidence="3" id="KW-0274">FAD</keyword>
<evidence type="ECO:0000256" key="1">
    <source>
        <dbReference type="ARBA" id="ARBA00006442"/>
    </source>
</evidence>
<dbReference type="GO" id="GO:0004174">
    <property type="term" value="F:electron-transferring-flavoprotein dehydrogenase activity"/>
    <property type="evidence" value="ECO:0007669"/>
    <property type="project" value="TreeGrafter"/>
</dbReference>
<evidence type="ECO:0000256" key="2">
    <source>
        <dbReference type="ARBA" id="ARBA00022630"/>
    </source>
</evidence>
<dbReference type="InterPro" id="IPR023753">
    <property type="entry name" value="FAD/NAD-binding_dom"/>
</dbReference>
<evidence type="ECO:0000313" key="8">
    <source>
        <dbReference type="Proteomes" id="UP000822688"/>
    </source>
</evidence>
<dbReference type="PANTHER" id="PTHR43735">
    <property type="entry name" value="APOPTOSIS-INDUCING FACTOR 1"/>
    <property type="match status" value="1"/>
</dbReference>
<name>A0A8T0GKM1_CERPU</name>
<dbReference type="GO" id="GO:0050660">
    <property type="term" value="F:flavin adenine dinucleotide binding"/>
    <property type="evidence" value="ECO:0007669"/>
    <property type="project" value="TreeGrafter"/>
</dbReference>
<dbReference type="FunFam" id="3.50.50.100:FF:000006">
    <property type="entry name" value="apoptosis-inducing factor 2"/>
    <property type="match status" value="1"/>
</dbReference>
<dbReference type="SUPFAM" id="SSF51905">
    <property type="entry name" value="FAD/NAD(P)-binding domain"/>
    <property type="match status" value="1"/>
</dbReference>
<feature type="domain" description="FAD/NAD(P)-binding" evidence="6">
    <location>
        <begin position="6"/>
        <end position="281"/>
    </location>
</feature>
<comment type="caution">
    <text evidence="7">The sequence shown here is derived from an EMBL/GenBank/DDBJ whole genome shotgun (WGS) entry which is preliminary data.</text>
</comment>
<evidence type="ECO:0000256" key="5">
    <source>
        <dbReference type="ARBA" id="ARBA00057036"/>
    </source>
</evidence>
<evidence type="ECO:0000256" key="4">
    <source>
        <dbReference type="ARBA" id="ARBA00023002"/>
    </source>
</evidence>
<sequence length="356" mass="38578">MAVKKRVVVVGGGVGGTTVAKKLEQDADVTLIDPKEYYEVPFAQLRCIVEPKFAERTLIKHSDYLKTARHVQSAAESVSGSEVITASGDRVPFDFLVITTGTTFNGPSTRAERLKMFEAEKKKLSGANTVLIIGGGPVGVELAGEIATDFPEKKITLVHSGDRLIEYLGKKASQKALKWLRNKKVEVILNDRVEVGEGLAGPNYVTKNGTRIKADAHFVCIGKRVGSSWLRNSDLSYLLDNEGRLKVDANMRLEGKSNMFAVGDIANTKEIKQGYLAGKQAGVVVENVKKLSKDLAKAPKLAVYKPLETPFGIVSLGRYEGVAQFPIMTIAGRMPGMIKSKDLFVGNARKDLGLAA</sequence>
<evidence type="ECO:0000256" key="3">
    <source>
        <dbReference type="ARBA" id="ARBA00022827"/>
    </source>
</evidence>
<dbReference type="EMBL" id="CM026432">
    <property type="protein sequence ID" value="KAG0557624.1"/>
    <property type="molecule type" value="Genomic_DNA"/>
</dbReference>
<keyword evidence="8" id="KW-1185">Reference proteome</keyword>
<organism evidence="7 8">
    <name type="scientific">Ceratodon purpureus</name>
    <name type="common">Fire moss</name>
    <name type="synonym">Dicranum purpureum</name>
    <dbReference type="NCBI Taxonomy" id="3225"/>
    <lineage>
        <taxon>Eukaryota</taxon>
        <taxon>Viridiplantae</taxon>
        <taxon>Streptophyta</taxon>
        <taxon>Embryophyta</taxon>
        <taxon>Bryophyta</taxon>
        <taxon>Bryophytina</taxon>
        <taxon>Bryopsida</taxon>
        <taxon>Dicranidae</taxon>
        <taxon>Pseudoditrichales</taxon>
        <taxon>Ditrichaceae</taxon>
        <taxon>Ceratodon</taxon>
    </lineage>
</organism>
<keyword evidence="4" id="KW-0560">Oxidoreductase</keyword>
<dbReference type="PRINTS" id="PR00368">
    <property type="entry name" value="FADPNR"/>
</dbReference>
<keyword evidence="2" id="KW-0285">Flavoprotein</keyword>
<evidence type="ECO:0000313" key="7">
    <source>
        <dbReference type="EMBL" id="KAG0557622.1"/>
    </source>
</evidence>
<protein>
    <recommendedName>
        <fullName evidence="6">FAD/NAD(P)-binding domain-containing protein</fullName>
    </recommendedName>
</protein>
<dbReference type="Proteomes" id="UP000822688">
    <property type="component" value="Chromosome 11"/>
</dbReference>
<dbReference type="InterPro" id="IPR036188">
    <property type="entry name" value="FAD/NAD-bd_sf"/>
</dbReference>